<gene>
    <name evidence="1" type="ORF">DX912_10215</name>
</gene>
<dbReference type="Proteomes" id="UP000256829">
    <property type="component" value="Unassembled WGS sequence"/>
</dbReference>
<keyword evidence="2" id="KW-1185">Reference proteome</keyword>
<comment type="caution">
    <text evidence="1">The sequence shown here is derived from an EMBL/GenBank/DDBJ whole genome shotgun (WGS) entry which is preliminary data.</text>
</comment>
<accession>A0A3D8VCA3</accession>
<evidence type="ECO:0000313" key="2">
    <source>
        <dbReference type="Proteomes" id="UP000256829"/>
    </source>
</evidence>
<proteinExistence type="predicted"/>
<organism evidence="1 2">
    <name type="scientific">Lysobacter soli</name>
    <dbReference type="NCBI Taxonomy" id="453783"/>
    <lineage>
        <taxon>Bacteria</taxon>
        <taxon>Pseudomonadati</taxon>
        <taxon>Pseudomonadota</taxon>
        <taxon>Gammaproteobacteria</taxon>
        <taxon>Lysobacterales</taxon>
        <taxon>Lysobacteraceae</taxon>
        <taxon>Lysobacter</taxon>
    </lineage>
</organism>
<dbReference type="AlphaFoldDB" id="A0A3D8VCA3"/>
<dbReference type="RefSeq" id="WP_115842418.1">
    <property type="nucleotide sequence ID" value="NZ_QTJR01000006.1"/>
</dbReference>
<protein>
    <submittedName>
        <fullName evidence="1">Uncharacterized protein</fullName>
    </submittedName>
</protein>
<reference evidence="1 2" key="1">
    <citation type="submission" date="2018-08" db="EMBL/GenBank/DDBJ databases">
        <title>Lysobacter soli KCTC 22011, whole genome shotgun sequence.</title>
        <authorList>
            <person name="Zhang X."/>
            <person name="Feng G."/>
            <person name="Zhu H."/>
        </authorList>
    </citation>
    <scope>NUCLEOTIDE SEQUENCE [LARGE SCALE GENOMIC DNA]</scope>
    <source>
        <strain evidence="1 2">KCTC 22011</strain>
    </source>
</reference>
<dbReference type="EMBL" id="QTJR01000006">
    <property type="protein sequence ID" value="RDY67046.1"/>
    <property type="molecule type" value="Genomic_DNA"/>
</dbReference>
<sequence>MATANNTAAAKPRYVPMRDQLWAETALTPNQQEQLVTLDEVIAGLRDLVDTLREDYERRANMAIGGPAYEPIDDNRLGAKYAAQEVLLSAAELAIERFFSEVSHG</sequence>
<name>A0A3D8VCA3_9GAMM</name>
<evidence type="ECO:0000313" key="1">
    <source>
        <dbReference type="EMBL" id="RDY67046.1"/>
    </source>
</evidence>